<evidence type="ECO:0000256" key="1">
    <source>
        <dbReference type="SAM" id="MobiDB-lite"/>
    </source>
</evidence>
<dbReference type="RefSeq" id="XP_009852538.1">
    <property type="nucleotide sequence ID" value="XM_009854236.1"/>
</dbReference>
<feature type="region of interest" description="Disordered" evidence="1">
    <location>
        <begin position="1"/>
        <end position="67"/>
    </location>
</feature>
<sequence>MGKATAAASKRQKRVSIAGTPVFKPPVKTPVKNPEAPAKSALKKTVTTPEEAETPTKTEPEEDGGACEPSLGLTMIWAFVAAYNGLPAHWDVKVMQTGGEACNKVLDSLGKIKLTSSGKMPAHIQMPYIPEPSIRAAMIIMKNWSVEGTRKSKGKAFEIDDVLPSSWKNSNIFKSFQFTDYIMGRKPAEGSKLSKIPFHEAHWRKSHMIPPQNLCTAIKIPVLKRSLDLGECQRVDVDGRLGCEARA</sequence>
<accession>F8MNN4</accession>
<name>F8MNN4_NEUT8</name>
<dbReference type="EMBL" id="GL891305">
    <property type="protein sequence ID" value="EGO57002.1"/>
    <property type="molecule type" value="Genomic_DNA"/>
</dbReference>
<proteinExistence type="predicted"/>
<keyword evidence="3" id="KW-1185">Reference proteome</keyword>
<dbReference type="GeneID" id="20822567"/>
<organism evidence="2 3">
    <name type="scientific">Neurospora tetrasperma (strain FGSC 2508 / ATCC MYA-4615 / P0657)</name>
    <dbReference type="NCBI Taxonomy" id="510951"/>
    <lineage>
        <taxon>Eukaryota</taxon>
        <taxon>Fungi</taxon>
        <taxon>Dikarya</taxon>
        <taxon>Ascomycota</taxon>
        <taxon>Pezizomycotina</taxon>
        <taxon>Sordariomycetes</taxon>
        <taxon>Sordariomycetidae</taxon>
        <taxon>Sordariales</taxon>
        <taxon>Sordariaceae</taxon>
        <taxon>Neurospora</taxon>
    </lineage>
</organism>
<protein>
    <submittedName>
        <fullName evidence="2">Uncharacterized protein</fullName>
    </submittedName>
</protein>
<gene>
    <name evidence="2" type="ORF">NEUTE1DRAFT_111378</name>
</gene>
<dbReference type="VEuPathDB" id="FungiDB:NEUTE1DRAFT_111378"/>
<dbReference type="KEGG" id="nte:NEUTE1DRAFT111378"/>
<dbReference type="AlphaFoldDB" id="F8MNN4"/>
<evidence type="ECO:0000313" key="3">
    <source>
        <dbReference type="Proteomes" id="UP000008065"/>
    </source>
</evidence>
<evidence type="ECO:0000313" key="2">
    <source>
        <dbReference type="EMBL" id="EGO57002.1"/>
    </source>
</evidence>
<reference evidence="3" key="1">
    <citation type="journal article" date="2011" name="Genetics">
        <title>Massive changes in genome architecture accompany the transition to self-fertility in the filamentous fungus Neurospora tetrasperma.</title>
        <authorList>
            <person name="Ellison C.E."/>
            <person name="Stajich J.E."/>
            <person name="Jacobson D.J."/>
            <person name="Natvig D.O."/>
            <person name="Lapidus A."/>
            <person name="Foster B."/>
            <person name="Aerts A."/>
            <person name="Riley R."/>
            <person name="Lindquist E.A."/>
            <person name="Grigoriev I.V."/>
            <person name="Taylor J.W."/>
        </authorList>
    </citation>
    <scope>NUCLEOTIDE SEQUENCE [LARGE SCALE GENOMIC DNA]</scope>
    <source>
        <strain evidence="3">FGSC 2508 / P0657</strain>
    </source>
</reference>
<dbReference type="HOGENOM" id="CLU_1103061_0_0_1"/>
<dbReference type="Proteomes" id="UP000008065">
    <property type="component" value="Unassembled WGS sequence"/>
</dbReference>